<comment type="caution">
    <text evidence="1">The sequence shown here is derived from an EMBL/GenBank/DDBJ whole genome shotgun (WGS) entry which is preliminary data.</text>
</comment>
<reference evidence="1 2" key="1">
    <citation type="submission" date="2019-10" db="EMBL/GenBank/DDBJ databases">
        <title>Whole genome shotgun sequence of Acrocarpospora pleiomorpha NBRC 16267.</title>
        <authorList>
            <person name="Ichikawa N."/>
            <person name="Kimura A."/>
            <person name="Kitahashi Y."/>
            <person name="Komaki H."/>
            <person name="Oguchi A."/>
        </authorList>
    </citation>
    <scope>NUCLEOTIDE SEQUENCE [LARGE SCALE GENOMIC DNA]</scope>
    <source>
        <strain evidence="1 2">NBRC 16267</strain>
    </source>
</reference>
<organism evidence="1 2">
    <name type="scientific">Acrocarpospora pleiomorpha</name>
    <dbReference type="NCBI Taxonomy" id="90975"/>
    <lineage>
        <taxon>Bacteria</taxon>
        <taxon>Bacillati</taxon>
        <taxon>Actinomycetota</taxon>
        <taxon>Actinomycetes</taxon>
        <taxon>Streptosporangiales</taxon>
        <taxon>Streptosporangiaceae</taxon>
        <taxon>Acrocarpospora</taxon>
    </lineage>
</organism>
<name>A0A5M3XEY8_9ACTN</name>
<dbReference type="EMBL" id="BLAF01000006">
    <property type="protein sequence ID" value="GES18151.1"/>
    <property type="molecule type" value="Genomic_DNA"/>
</dbReference>
<gene>
    <name evidence="1" type="ORF">Aple_010460</name>
</gene>
<protein>
    <submittedName>
        <fullName evidence="1">Uncharacterized protein</fullName>
    </submittedName>
</protein>
<evidence type="ECO:0000313" key="2">
    <source>
        <dbReference type="Proteomes" id="UP000377595"/>
    </source>
</evidence>
<keyword evidence="2" id="KW-1185">Reference proteome</keyword>
<dbReference type="OrthoDB" id="9933675at2"/>
<sequence>MRLPHVPRWVPVEQIGRVVTERCDHTRVTFTDQPPPDPSEVAQLGIATALVKAWPGLAADPGYLDALAGIALDAITAELGGLAG</sequence>
<evidence type="ECO:0000313" key="1">
    <source>
        <dbReference type="EMBL" id="GES18151.1"/>
    </source>
</evidence>
<proteinExistence type="predicted"/>
<accession>A0A5M3XEY8</accession>
<dbReference type="Proteomes" id="UP000377595">
    <property type="component" value="Unassembled WGS sequence"/>
</dbReference>
<dbReference type="AlphaFoldDB" id="A0A5M3XEY8"/>
<dbReference type="RefSeq" id="WP_155343292.1">
    <property type="nucleotide sequence ID" value="NZ_BAAAHM010000017.1"/>
</dbReference>